<evidence type="ECO:0000256" key="1">
    <source>
        <dbReference type="SAM" id="MobiDB-lite"/>
    </source>
</evidence>
<feature type="transmembrane region" description="Helical" evidence="2">
    <location>
        <begin position="46"/>
        <end position="68"/>
    </location>
</feature>
<dbReference type="EMBL" id="OZ075132">
    <property type="protein sequence ID" value="CAL4982776.1"/>
    <property type="molecule type" value="Genomic_DNA"/>
</dbReference>
<evidence type="ECO:0000313" key="3">
    <source>
        <dbReference type="EMBL" id="CAL4982776.1"/>
    </source>
</evidence>
<proteinExistence type="predicted"/>
<keyword evidence="2" id="KW-1133">Transmembrane helix</keyword>
<organism evidence="3 4">
    <name type="scientific">Urochloa decumbens</name>
    <dbReference type="NCBI Taxonomy" id="240449"/>
    <lineage>
        <taxon>Eukaryota</taxon>
        <taxon>Viridiplantae</taxon>
        <taxon>Streptophyta</taxon>
        <taxon>Embryophyta</taxon>
        <taxon>Tracheophyta</taxon>
        <taxon>Spermatophyta</taxon>
        <taxon>Magnoliopsida</taxon>
        <taxon>Liliopsida</taxon>
        <taxon>Poales</taxon>
        <taxon>Poaceae</taxon>
        <taxon>PACMAD clade</taxon>
        <taxon>Panicoideae</taxon>
        <taxon>Panicodae</taxon>
        <taxon>Paniceae</taxon>
        <taxon>Melinidinae</taxon>
        <taxon>Urochloa</taxon>
    </lineage>
</organism>
<dbReference type="Proteomes" id="UP001497457">
    <property type="component" value="Chromosome 22rd"/>
</dbReference>
<dbReference type="InterPro" id="IPR016024">
    <property type="entry name" value="ARM-type_fold"/>
</dbReference>
<protein>
    <submittedName>
        <fullName evidence="3">Uncharacterized protein</fullName>
    </submittedName>
</protein>
<name>A0ABC9ASW7_9POAL</name>
<keyword evidence="4" id="KW-1185">Reference proteome</keyword>
<dbReference type="InterPro" id="IPR011989">
    <property type="entry name" value="ARM-like"/>
</dbReference>
<feature type="transmembrane region" description="Helical" evidence="2">
    <location>
        <begin position="190"/>
        <end position="209"/>
    </location>
</feature>
<feature type="region of interest" description="Disordered" evidence="1">
    <location>
        <begin position="1"/>
        <end position="34"/>
    </location>
</feature>
<dbReference type="Gene3D" id="1.25.10.10">
    <property type="entry name" value="Leucine-rich Repeat Variant"/>
    <property type="match status" value="1"/>
</dbReference>
<evidence type="ECO:0000313" key="4">
    <source>
        <dbReference type="Proteomes" id="UP001497457"/>
    </source>
</evidence>
<dbReference type="AlphaFoldDB" id="A0ABC9ASW7"/>
<dbReference type="PANTHER" id="PTHR33115:SF50">
    <property type="entry name" value="ARM REPEAT SUPERFAMILY PROTEIN"/>
    <property type="match status" value="1"/>
</dbReference>
<reference evidence="3" key="1">
    <citation type="submission" date="2024-10" db="EMBL/GenBank/DDBJ databases">
        <authorList>
            <person name="Ryan C."/>
        </authorList>
    </citation>
    <scope>NUCLEOTIDE SEQUENCE [LARGE SCALE GENOMIC DNA]</scope>
</reference>
<sequence>MDRGIAERDPESMVRRGTAARAGEDGGGASDRKTCAADPSEKIINYYVLILTVVLIIVRGLGVLAFAWSTVVLLGGFVQLIYRIDFWFITVISFAQIARIFDASADEQYLYLVDLLSRAVSTALSRIRNKQSATTSGADGFACSATKSPIKIFFTVLLVLIFPLFNIVVSSLRLRNKDFGNERNERPGVMIFYSLALSQGVFYLLWFILEKLKSLAVNRVADGYKFDDKNLSLGRKYVEKYLNDTRSKCLKDLSATEGRNLIAYASGLLDSDHKDKYLAGAEILNHLISKNRLPNEELIRSSRKRIQKLVLMLSWKDEHYQDVRLLAAEIVLHVAENISISQFPGTLESVSALIQPSKENGALFHRQSSEIMEQGDPQPQQLNEEDAERESKLIVQGLRILDKLAQDRNNGLEMLRADALLVDIMAWICSKPFIREGEQDKWLEIVRLSFSVLVRLAELGAQTAERLRSKIHHELLPSWVPYYARYPDPDITLMAIETYSHAFTTDKIGDESDQNQTIDQKRKKFVEVVLRLFLNDQGKWRTSPTPPAPEVRKKAGEALADLCVYRRNCICLVTLDEHKDDVVRRLEEAMHLGVNKEYRAIAADILKRFYVFLCRPRRETQTERSSRLRSVVNQQALKLLIQFYPETETTGSNGIVHGGNNVTGFSQIIEISSSQSDENHQARLEAALVRMIYDVHSKVEEDNFERKIEEDHPGFQFVVLLERLIVKNSRTSLYHLDIVKWTAKLICEIIKNENSRMEKISPSLSRRDAASSSDGVWVKKIVDKVVDSLSKASQVMSGEDSWTLFIHNRQRGAHWATSLAVLEEEVLYELEKYKGLLKSGHN</sequence>
<keyword evidence="2" id="KW-0812">Transmembrane</keyword>
<gene>
    <name evidence="3" type="ORF">URODEC1_LOCUS56774</name>
</gene>
<dbReference type="SUPFAM" id="SSF48371">
    <property type="entry name" value="ARM repeat"/>
    <property type="match status" value="1"/>
</dbReference>
<dbReference type="PANTHER" id="PTHR33115">
    <property type="entry name" value="ARM REPEAT SUPERFAMILY PROTEIN"/>
    <property type="match status" value="1"/>
</dbReference>
<evidence type="ECO:0000256" key="2">
    <source>
        <dbReference type="SAM" id="Phobius"/>
    </source>
</evidence>
<accession>A0ABC9ASW7</accession>
<feature type="compositionally biased region" description="Basic and acidic residues" evidence="1">
    <location>
        <begin position="1"/>
        <end position="14"/>
    </location>
</feature>
<feature type="transmembrane region" description="Helical" evidence="2">
    <location>
        <begin position="150"/>
        <end position="169"/>
    </location>
</feature>
<keyword evidence="2" id="KW-0472">Membrane</keyword>